<dbReference type="EMBL" id="KQ086007">
    <property type="protein sequence ID" value="KLO11152.1"/>
    <property type="molecule type" value="Genomic_DNA"/>
</dbReference>
<evidence type="ECO:0000313" key="1">
    <source>
        <dbReference type="EMBL" id="KLO11152.1"/>
    </source>
</evidence>
<protein>
    <submittedName>
        <fullName evidence="1">Uncharacterized protein</fullName>
    </submittedName>
</protein>
<dbReference type="OrthoDB" id="4060227at2759"/>
<dbReference type="GO" id="GO:0000981">
    <property type="term" value="F:DNA-binding transcription factor activity, RNA polymerase II-specific"/>
    <property type="evidence" value="ECO:0007669"/>
    <property type="project" value="InterPro"/>
</dbReference>
<sequence>MHQSNFEVLKLISYIMSNNLEENLSGYQRGARNRTHDPCDQCVHDRRKCELQGGVPCVRCVERQRDCTINGQTKAHYNNLLVQENGNQPPFLFGRLEGDGYLALMTINGELCLQHLTPHFVKAGPPRYVDPQVRIA</sequence>
<reference evidence="1 2" key="1">
    <citation type="submission" date="2015-04" db="EMBL/GenBank/DDBJ databases">
        <title>Complete genome sequence of Schizopora paradoxa KUC8140, a cosmopolitan wood degrader in East Asia.</title>
        <authorList>
            <consortium name="DOE Joint Genome Institute"/>
            <person name="Min B."/>
            <person name="Park H."/>
            <person name="Jang Y."/>
            <person name="Kim J.-J."/>
            <person name="Kim K.H."/>
            <person name="Pangilinan J."/>
            <person name="Lipzen A."/>
            <person name="Riley R."/>
            <person name="Grigoriev I.V."/>
            <person name="Spatafora J.W."/>
            <person name="Choi I.-G."/>
        </authorList>
    </citation>
    <scope>NUCLEOTIDE SEQUENCE [LARGE SCALE GENOMIC DNA]</scope>
    <source>
        <strain evidence="1 2">KUC8140</strain>
    </source>
</reference>
<name>A0A0H2RHS7_9AGAM</name>
<dbReference type="GO" id="GO:0008270">
    <property type="term" value="F:zinc ion binding"/>
    <property type="evidence" value="ECO:0007669"/>
    <property type="project" value="InterPro"/>
</dbReference>
<dbReference type="Proteomes" id="UP000053477">
    <property type="component" value="Unassembled WGS sequence"/>
</dbReference>
<keyword evidence="2" id="KW-1185">Reference proteome</keyword>
<dbReference type="SUPFAM" id="SSF57701">
    <property type="entry name" value="Zn2/Cys6 DNA-binding domain"/>
    <property type="match status" value="1"/>
</dbReference>
<evidence type="ECO:0000313" key="2">
    <source>
        <dbReference type="Proteomes" id="UP000053477"/>
    </source>
</evidence>
<dbReference type="InterPro" id="IPR036864">
    <property type="entry name" value="Zn2-C6_fun-type_DNA-bd_sf"/>
</dbReference>
<organism evidence="1 2">
    <name type="scientific">Schizopora paradoxa</name>
    <dbReference type="NCBI Taxonomy" id="27342"/>
    <lineage>
        <taxon>Eukaryota</taxon>
        <taxon>Fungi</taxon>
        <taxon>Dikarya</taxon>
        <taxon>Basidiomycota</taxon>
        <taxon>Agaricomycotina</taxon>
        <taxon>Agaricomycetes</taxon>
        <taxon>Hymenochaetales</taxon>
        <taxon>Schizoporaceae</taxon>
        <taxon>Schizopora</taxon>
    </lineage>
</organism>
<proteinExistence type="predicted"/>
<accession>A0A0H2RHS7</accession>
<gene>
    <name evidence="1" type="ORF">SCHPADRAFT_483819</name>
</gene>
<dbReference type="InParanoid" id="A0A0H2RHS7"/>
<dbReference type="AlphaFoldDB" id="A0A0H2RHS7"/>